<gene>
    <name evidence="9" type="ORF">ENN90_01465</name>
</gene>
<accession>A0A831LIK1</accession>
<evidence type="ECO:0000256" key="4">
    <source>
        <dbReference type="ARBA" id="ARBA00023235"/>
    </source>
</evidence>
<keyword evidence="5" id="KW-0119">Carbohydrate metabolism</keyword>
<comment type="similarity">
    <text evidence="7">Belongs to the D-lyxose ketol-isomerase family.</text>
</comment>
<evidence type="ECO:0000256" key="6">
    <source>
        <dbReference type="ARBA" id="ARBA00044907"/>
    </source>
</evidence>
<keyword evidence="3" id="KW-0464">Manganese</keyword>
<dbReference type="EMBL" id="DSDK01000087">
    <property type="protein sequence ID" value="HDR50278.1"/>
    <property type="molecule type" value="Genomic_DNA"/>
</dbReference>
<reference evidence="9" key="1">
    <citation type="journal article" date="2020" name="mSystems">
        <title>Genome- and Community-Level Interaction Insights into Carbon Utilization and Element Cycling Functions of Hydrothermarchaeota in Hydrothermal Sediment.</title>
        <authorList>
            <person name="Zhou Z."/>
            <person name="Liu Y."/>
            <person name="Xu W."/>
            <person name="Pan J."/>
            <person name="Luo Z.H."/>
            <person name="Li M."/>
        </authorList>
    </citation>
    <scope>NUCLEOTIDE SEQUENCE [LARGE SCALE GENOMIC DNA]</scope>
    <source>
        <strain evidence="9">SpSt-1217</strain>
    </source>
</reference>
<dbReference type="Gene3D" id="2.60.120.10">
    <property type="entry name" value="Jelly Rolls"/>
    <property type="match status" value="1"/>
</dbReference>
<name>A0A831LIK1_9BACT</name>
<keyword evidence="2" id="KW-0479">Metal-binding</keyword>
<dbReference type="InterPro" id="IPR014710">
    <property type="entry name" value="RmlC-like_jellyroll"/>
</dbReference>
<evidence type="ECO:0000256" key="8">
    <source>
        <dbReference type="ARBA" id="ARBA00044972"/>
    </source>
</evidence>
<dbReference type="EC" id="5.3.1.15" evidence="8"/>
<evidence type="ECO:0000313" key="9">
    <source>
        <dbReference type="EMBL" id="HDR50278.1"/>
    </source>
</evidence>
<comment type="cofactor">
    <cofactor evidence="1">
        <name>Mn(2+)</name>
        <dbReference type="ChEBI" id="CHEBI:29035"/>
    </cofactor>
</comment>
<dbReference type="InterPro" id="IPR047581">
    <property type="entry name" value="EcSI_cupin"/>
</dbReference>
<proteinExistence type="inferred from homology"/>
<evidence type="ECO:0000256" key="1">
    <source>
        <dbReference type="ARBA" id="ARBA00001936"/>
    </source>
</evidence>
<dbReference type="GO" id="GO:0046872">
    <property type="term" value="F:metal ion binding"/>
    <property type="evidence" value="ECO:0007669"/>
    <property type="project" value="UniProtKB-KW"/>
</dbReference>
<dbReference type="InterPro" id="IPR010864">
    <property type="entry name" value="D-lyxose_isomer"/>
</dbReference>
<protein>
    <recommendedName>
        <fullName evidence="8">D-lyxose ketol-isomerase</fullName>
        <ecNumber evidence="8">5.3.1.15</ecNumber>
    </recommendedName>
</protein>
<comment type="catalytic activity">
    <reaction evidence="6">
        <text>D-lyxose = D-xylulose</text>
        <dbReference type="Rhea" id="RHEA:14201"/>
        <dbReference type="ChEBI" id="CHEBI:16789"/>
        <dbReference type="ChEBI" id="CHEBI:17140"/>
        <dbReference type="EC" id="5.3.1.15"/>
    </reaction>
</comment>
<dbReference type="AlphaFoldDB" id="A0A831LIK1"/>
<dbReference type="CDD" id="cd20309">
    <property type="entry name" value="cupin_EcSI"/>
    <property type="match status" value="1"/>
</dbReference>
<organism evidence="9">
    <name type="scientific">Mariniphaga anaerophila</name>
    <dbReference type="NCBI Taxonomy" id="1484053"/>
    <lineage>
        <taxon>Bacteria</taxon>
        <taxon>Pseudomonadati</taxon>
        <taxon>Bacteroidota</taxon>
        <taxon>Bacteroidia</taxon>
        <taxon>Marinilabiliales</taxon>
        <taxon>Prolixibacteraceae</taxon>
        <taxon>Mariniphaga</taxon>
    </lineage>
</organism>
<dbReference type="Proteomes" id="UP000886047">
    <property type="component" value="Unassembled WGS sequence"/>
</dbReference>
<sequence length="224" mass="25909">MKRSEINQLIRESIEFFNRMNFKLPPWAFWKPADWKGKYETCSEIVDNMLGWDLTDFGSGDFHRRGLILFTLRNGNLKKDKKPYAEKAMIVEENQETPMHFHWGKMEDIINRGGGNLVLELFASDKKEGLSDAEFDIRIDGVRHHLGPNARVMLKPGESICLEQGIYHRFYGEPGKGKVFVGEVSAVNDDTSDNRFLNPVGRFPEIEEDEEPLHLLVSDYKNFI</sequence>
<evidence type="ECO:0000256" key="3">
    <source>
        <dbReference type="ARBA" id="ARBA00023211"/>
    </source>
</evidence>
<evidence type="ECO:0000256" key="5">
    <source>
        <dbReference type="ARBA" id="ARBA00023277"/>
    </source>
</evidence>
<dbReference type="GO" id="GO:0047828">
    <property type="term" value="F:D-lyxose ketol-isomerase activity"/>
    <property type="evidence" value="ECO:0007669"/>
    <property type="project" value="UniProtKB-EC"/>
</dbReference>
<comment type="caution">
    <text evidence="9">The sequence shown here is derived from an EMBL/GenBank/DDBJ whole genome shotgun (WGS) entry which is preliminary data.</text>
</comment>
<keyword evidence="4 9" id="KW-0413">Isomerase</keyword>
<evidence type="ECO:0000256" key="7">
    <source>
        <dbReference type="ARBA" id="ARBA00044951"/>
    </source>
</evidence>
<evidence type="ECO:0000256" key="2">
    <source>
        <dbReference type="ARBA" id="ARBA00022723"/>
    </source>
</evidence>
<dbReference type="Pfam" id="PF07385">
    <property type="entry name" value="Lyx_isomer"/>
    <property type="match status" value="1"/>
</dbReference>